<dbReference type="KEGG" id="serj:SGUI_0181"/>
<dbReference type="Gene3D" id="3.40.50.10860">
    <property type="entry name" value="Leucine Dehydrogenase, chain A, domain 1"/>
    <property type="match status" value="1"/>
</dbReference>
<keyword evidence="5" id="KW-0560">Oxidoreductase</keyword>
<keyword evidence="2" id="KW-0028">Amino-acid biosynthesis</keyword>
<dbReference type="GO" id="GO:0004764">
    <property type="term" value="F:shikimate 3-dehydrogenase (NADP+) activity"/>
    <property type="evidence" value="ECO:0007669"/>
    <property type="project" value="UniProtKB-EC"/>
</dbReference>
<keyword evidence="6" id="KW-1185">Reference proteome</keyword>
<evidence type="ECO:0000259" key="4">
    <source>
        <dbReference type="Pfam" id="PF18317"/>
    </source>
</evidence>
<feature type="domain" description="Shikimate dehydrogenase substrate binding N-terminal" evidence="3">
    <location>
        <begin position="7"/>
        <end position="90"/>
    </location>
</feature>
<accession>A0A1B1N820</accession>
<dbReference type="Pfam" id="PF08501">
    <property type="entry name" value="Shikimate_dh_N"/>
    <property type="match status" value="1"/>
</dbReference>
<dbReference type="STRING" id="1758689.SGUI_0181"/>
<organism evidence="5 6">
    <name type="scientific">Serinicoccus hydrothermalis</name>
    <dbReference type="NCBI Taxonomy" id="1758689"/>
    <lineage>
        <taxon>Bacteria</taxon>
        <taxon>Bacillati</taxon>
        <taxon>Actinomycetota</taxon>
        <taxon>Actinomycetes</taxon>
        <taxon>Micrococcales</taxon>
        <taxon>Ornithinimicrobiaceae</taxon>
        <taxon>Serinicoccus</taxon>
    </lineage>
</organism>
<dbReference type="Proteomes" id="UP000092482">
    <property type="component" value="Chromosome"/>
</dbReference>
<evidence type="ECO:0000313" key="6">
    <source>
        <dbReference type="Proteomes" id="UP000092482"/>
    </source>
</evidence>
<evidence type="ECO:0000256" key="2">
    <source>
        <dbReference type="ARBA" id="ARBA00023141"/>
    </source>
</evidence>
<dbReference type="GO" id="GO:0050661">
    <property type="term" value="F:NADP binding"/>
    <property type="evidence" value="ECO:0007669"/>
    <property type="project" value="TreeGrafter"/>
</dbReference>
<name>A0A1B1N820_9MICO</name>
<dbReference type="PANTHER" id="PTHR21089">
    <property type="entry name" value="SHIKIMATE DEHYDROGENASE"/>
    <property type="match status" value="1"/>
</dbReference>
<gene>
    <name evidence="5" type="ORF">SGUI_0181</name>
</gene>
<dbReference type="EMBL" id="CP014989">
    <property type="protein sequence ID" value="ANS77577.1"/>
    <property type="molecule type" value="Genomic_DNA"/>
</dbReference>
<dbReference type="PATRIC" id="fig|1758689.4.peg.187"/>
<protein>
    <submittedName>
        <fullName evidence="5">Shikimate 5-dehydrogenase I alpha</fullName>
        <ecNumber evidence="5">1.1.1.25</ecNumber>
    </submittedName>
</protein>
<dbReference type="EC" id="1.1.1.25" evidence="5"/>
<dbReference type="GO" id="GO:0009073">
    <property type="term" value="P:aromatic amino acid family biosynthetic process"/>
    <property type="evidence" value="ECO:0007669"/>
    <property type="project" value="UniProtKB-KW"/>
</dbReference>
<dbReference type="AlphaFoldDB" id="A0A1B1N820"/>
<dbReference type="Gene3D" id="3.40.50.720">
    <property type="entry name" value="NAD(P)-binding Rossmann-like Domain"/>
    <property type="match status" value="1"/>
</dbReference>
<dbReference type="InterPro" id="IPR022893">
    <property type="entry name" value="Shikimate_DH_fam"/>
</dbReference>
<evidence type="ECO:0000313" key="5">
    <source>
        <dbReference type="EMBL" id="ANS77577.1"/>
    </source>
</evidence>
<sequence>MLSRAAVVGSPVAHSLSPVLHRAAYAELGLTDWSYDRIEIDAADLPEVVAGLGPEWVGLSVTMPGKEVALTLAQGEVSVEATLSGAANTLYRTPQGWAADNTDVRGLVVALEEAGVRAFERGVVVGGGATARSAVVALSALGMREVTFCLRGELRGRTRELLEATGIEADVVPLAHGIPLGAGEVVVSTLPGHVPSPVVRAPLDGGPSPVVMDVSYEPWPSALATAVASATGGRVQVVRGTRMLLHQAVRQVEVMTGRPGPTAAMDRALTEHLAARGAS</sequence>
<keyword evidence="2" id="KW-0057">Aromatic amino acid biosynthesis</keyword>
<reference evidence="5 6" key="1">
    <citation type="submission" date="2016-03" db="EMBL/GenBank/DDBJ databases">
        <title>Shallow-sea hydrothermal system.</title>
        <authorList>
            <person name="Tang K."/>
        </authorList>
    </citation>
    <scope>NUCLEOTIDE SEQUENCE [LARGE SCALE GENOMIC DNA]</scope>
    <source>
        <strain evidence="5 6">JLT9</strain>
    </source>
</reference>
<dbReference type="InterPro" id="IPR041121">
    <property type="entry name" value="SDH_C"/>
</dbReference>
<dbReference type="RefSeq" id="WP_191090930.1">
    <property type="nucleotide sequence ID" value="NZ_CP014989.1"/>
</dbReference>
<dbReference type="InterPro" id="IPR013708">
    <property type="entry name" value="Shikimate_DH-bd_N"/>
</dbReference>
<dbReference type="SUPFAM" id="SSF53223">
    <property type="entry name" value="Aminoacid dehydrogenase-like, N-terminal domain"/>
    <property type="match status" value="1"/>
</dbReference>
<dbReference type="GO" id="GO:0005829">
    <property type="term" value="C:cytosol"/>
    <property type="evidence" value="ECO:0007669"/>
    <property type="project" value="TreeGrafter"/>
</dbReference>
<evidence type="ECO:0000256" key="1">
    <source>
        <dbReference type="ARBA" id="ARBA00004871"/>
    </source>
</evidence>
<dbReference type="SUPFAM" id="SSF51735">
    <property type="entry name" value="NAD(P)-binding Rossmann-fold domains"/>
    <property type="match status" value="1"/>
</dbReference>
<dbReference type="NCBIfam" id="NF001311">
    <property type="entry name" value="PRK00258.1-3"/>
    <property type="match status" value="1"/>
</dbReference>
<dbReference type="GO" id="GO:0009423">
    <property type="term" value="P:chorismate biosynthetic process"/>
    <property type="evidence" value="ECO:0007669"/>
    <property type="project" value="TreeGrafter"/>
</dbReference>
<dbReference type="InterPro" id="IPR036291">
    <property type="entry name" value="NAD(P)-bd_dom_sf"/>
</dbReference>
<comment type="pathway">
    <text evidence="1">Metabolic intermediate biosynthesis; chorismate biosynthesis; chorismate from D-erythrose 4-phosphate and phosphoenolpyruvate: step 4/7.</text>
</comment>
<evidence type="ECO:0000259" key="3">
    <source>
        <dbReference type="Pfam" id="PF08501"/>
    </source>
</evidence>
<feature type="domain" description="SDH C-terminal" evidence="4">
    <location>
        <begin position="240"/>
        <end position="269"/>
    </location>
</feature>
<dbReference type="InterPro" id="IPR046346">
    <property type="entry name" value="Aminoacid_DH-like_N_sf"/>
</dbReference>
<dbReference type="PANTHER" id="PTHR21089:SF1">
    <property type="entry name" value="BIFUNCTIONAL 3-DEHYDROQUINATE DEHYDRATASE_SHIKIMATE DEHYDROGENASE, CHLOROPLASTIC"/>
    <property type="match status" value="1"/>
</dbReference>
<dbReference type="Pfam" id="PF18317">
    <property type="entry name" value="SDH_C"/>
    <property type="match status" value="1"/>
</dbReference>
<dbReference type="GO" id="GO:0019632">
    <property type="term" value="P:shikimate metabolic process"/>
    <property type="evidence" value="ECO:0007669"/>
    <property type="project" value="TreeGrafter"/>
</dbReference>
<proteinExistence type="predicted"/>